<dbReference type="SUPFAM" id="SSF52151">
    <property type="entry name" value="FabD/lysophospholipase-like"/>
    <property type="match status" value="1"/>
</dbReference>
<dbReference type="InterPro" id="IPR027417">
    <property type="entry name" value="P-loop_NTPase"/>
</dbReference>
<feature type="repeat" description="WD" evidence="4">
    <location>
        <begin position="1627"/>
        <end position="1668"/>
    </location>
</feature>
<name>A0ABR4MD10_9PEZI</name>
<feature type="domain" description="PNPLA" evidence="7">
    <location>
        <begin position="16"/>
        <end position="229"/>
    </location>
</feature>
<comment type="caution">
    <text evidence="8">The sequence shown here is derived from an EMBL/GenBank/DDBJ whole genome shotgun (WGS) entry which is preliminary data.</text>
</comment>
<protein>
    <submittedName>
        <fullName evidence="8">Vegetative incompatibility protein HET-E-1</fullName>
    </submittedName>
</protein>
<feature type="repeat" description="WD" evidence="4">
    <location>
        <begin position="1669"/>
        <end position="1710"/>
    </location>
</feature>
<feature type="repeat" description="WD" evidence="4">
    <location>
        <begin position="956"/>
        <end position="997"/>
    </location>
</feature>
<feature type="repeat" description="WD" evidence="4">
    <location>
        <begin position="1459"/>
        <end position="1500"/>
    </location>
</feature>
<dbReference type="SMART" id="SM00320">
    <property type="entry name" value="WD40"/>
    <property type="match status" value="21"/>
</dbReference>
<feature type="repeat" description="WD" evidence="4">
    <location>
        <begin position="1417"/>
        <end position="1458"/>
    </location>
</feature>
<dbReference type="PROSITE" id="PS00678">
    <property type="entry name" value="WD_REPEATS_1"/>
    <property type="match status" value="16"/>
</dbReference>
<proteinExistence type="predicted"/>
<gene>
    <name evidence="8" type="ORF">HOO65_070626</name>
</gene>
<dbReference type="Proteomes" id="UP001610728">
    <property type="component" value="Unassembled WGS sequence"/>
</dbReference>
<dbReference type="InterPro" id="IPR007111">
    <property type="entry name" value="NACHT_NTPase"/>
</dbReference>
<dbReference type="CDD" id="cd00200">
    <property type="entry name" value="WD40"/>
    <property type="match status" value="4"/>
</dbReference>
<sequence length="1968" mass="215006">MSSATPQTTGPPLRVLCIDGGGVRGLSTLLILEDIMERIKELEGLSQVPSPCDRFDFIGGMGTGGVIAIMLGRLKMSVDQSIEAYKRLASSVFAPESTPSLSSSNFSAKKLEMAIKQMICDNCTACLLHQESSGFAASAHTCPHEDMLFTNEHDTKTAVLAMTKANVETLPTILTTYNKYSRLAGCKVWEVARATSAAVNFFDSIKLGRDGIEFVDASYGYSNPSEVLIEEAKKQFPDREMVVLSLGTGLGDVVEISDSKDSVITALLKMATTSKHTDLRLRNAYGNTGVYHRFNVENGLRDTTILDCHNMSKISAHTINYLNENAQAVKRFVAAFTMRARHNEKDKECLADLHVTDPRTDKKEIESKKGGLLAGCCQWIIEHKDFQRFLKEEESQILWIKGDPGKGKTMLLCGIINALELDNSGALSYFFCQATSNQLNTATSVLRGLIYHLALHNPQLTKHVRAKYDYVGKKLFSNGSVWHELCEIMTNMLNDPSLDNVTMIIDALDECSIGRDDLLEFIVKPSRAKWIVSSRNWSDIEDILEDTEQKVKIQLEINQHSVSAAVNSYIKLKVEQLAQKKKYDDDMKMTVLQHLHLNANGTFLWVALVCQELSNANARKKDIKNTLKLLPPGLDPLYQRMLEHILKSKDAHLYQDILAQVLIVYRPITLDELHILVEALEDLEKEDVKHLLTSCGSFLTVHNDVVSFVHQSARDYFVEKAADKIIPSGIHHQHQQACLRSLAILSKKLKRDIYGLQAPGCFIDEVSVPEPDPMAAIQYSCIFWVDHLCDSASNGVISKNHEVLSVFFKKQYLHWLEALSLLRSISVAGRAMDRLVSRLGKGSEDLHSIVKDARRFLMSHVGLIEVAPLQVYVSAIIFSPTSSLIRQTYRHEEPDWIDLKGRVDASWDACLQTLEGHDGGVTSVIFSSDGRRLVSGSDDKTAKIWDATSGTCLQTLEGHHNAVTSVMLSNDGQKLASGSGNKTVKVWDATSGVCLHTLKGRDNWATPVVFSNCGQRLASGSSDKTVKIWDTTSGACLQTLKRHHANVSLVVFSSDGQRLASGSRDMAVKVWNANSGACLQTLKRRHDDVRSVGSSNDIQRPGSKPMDLASKVWDTASSAYSQTLQRRDAYVSSMAFSKDGQQLALGSEDMTVTIWDVTSGTCLQTLRGHHGSVTSVAFSNDGQRLASGSLDATVMIWDATSGVRLLALKGHRGLVTSLVFSKDGQRLVSGSRDKTVKIWDATSIPPLPTSMSNGEFVKSAVLNCTSRLLLWSKDMTVNPWNATLGAPILAFKGHSYTIRSVAFSNNGQRLASGSDDKTAKIWDATSGACLQTLRGHSNYVTSVVFSHDGRQLATGSEDMTVKIWDVASGVCLRTLKGHDSWVISVMFSNDGQRLVSGSEDKVVKIWDAASGACRQTLEGHDSWVTSVVFSNDGRRLLSESDDKTVKIWNMTSGTCLQTLGGHESLVTSVVFSSDGHRLASASWDKTVKIWDAASGACLQTLEGHVMSVISAVLSNDGQRLASGSDDKTVRIWDATTGVCLHTLKGHRASVASVTFSHDGQRLASGSNDKTVKIWEATTGVCMRTFKGHDDHVTSVLFSSDGRRLASGSWDKTAKIWDVASGACLRTFKGHEDYVTSVVFSSCGRRLASGSRDKTIKIWDATSGACLQTLKGHDSWVTSVVFSNDGQLLASGSNAKGAKIWDVTSGACLRTLKGHRGSVTSVAFSNNGQQLASGSLDATVKIWDPSSGDCLGTLDGHQMIVTSVVFSNDGQRLASGLVNNRLKIWDPTSGAYLQTSVGHDDYLTSVAFSSDGQQLASGSHDKTIKIWDATSGVCLRTLNGHDQAVTSVLFSNNGRQLMSASWDNTVKMWDATYGECQETIRAQDSLATASAVSTSAQSASTSNSHISFPCSKFHSCSISSDGFWFMENQKRMIWLPPSYRSTTIAASPNMVALGYDSGCIIVIGIRHTN</sequence>
<dbReference type="PROSITE" id="PS51635">
    <property type="entry name" value="PNPLA"/>
    <property type="match status" value="1"/>
</dbReference>
<feature type="repeat" description="WD" evidence="4">
    <location>
        <begin position="1124"/>
        <end position="1165"/>
    </location>
</feature>
<feature type="short sequence motif" description="GXGXXG" evidence="5">
    <location>
        <begin position="20"/>
        <end position="25"/>
    </location>
</feature>
<feature type="repeat" description="WD" evidence="4">
    <location>
        <begin position="1837"/>
        <end position="1878"/>
    </location>
</feature>
<dbReference type="InterPro" id="IPR020472">
    <property type="entry name" value="WD40_PAC1"/>
</dbReference>
<evidence type="ECO:0000259" key="6">
    <source>
        <dbReference type="PROSITE" id="PS50837"/>
    </source>
</evidence>
<evidence type="ECO:0000313" key="8">
    <source>
        <dbReference type="EMBL" id="KAL2886164.1"/>
    </source>
</evidence>
<feature type="domain" description="NACHT" evidence="6">
    <location>
        <begin position="396"/>
        <end position="611"/>
    </location>
</feature>
<evidence type="ECO:0000256" key="4">
    <source>
        <dbReference type="PROSITE-ProRule" id="PRU00221"/>
    </source>
</evidence>
<keyword evidence="2" id="KW-0677">Repeat</keyword>
<feature type="repeat" description="WD" evidence="4">
    <location>
        <begin position="1543"/>
        <end position="1584"/>
    </location>
</feature>
<dbReference type="RefSeq" id="XP_070857344.1">
    <property type="nucleotide sequence ID" value="XM_071004767.1"/>
</dbReference>
<feature type="repeat" description="WD" evidence="4">
    <location>
        <begin position="1208"/>
        <end position="1243"/>
    </location>
</feature>
<dbReference type="PRINTS" id="PR00320">
    <property type="entry name" value="GPROTEINBRPT"/>
</dbReference>
<dbReference type="Pfam" id="PF24883">
    <property type="entry name" value="NPHP3_N"/>
    <property type="match status" value="1"/>
</dbReference>
<feature type="repeat" description="WD" evidence="4">
    <location>
        <begin position="1753"/>
        <end position="1794"/>
    </location>
</feature>
<keyword evidence="1 4" id="KW-0853">WD repeat</keyword>
<dbReference type="Gene3D" id="2.130.10.10">
    <property type="entry name" value="YVTN repeat-like/Quinoprotein amine dehydrogenase"/>
    <property type="match status" value="10"/>
</dbReference>
<dbReference type="InterPro" id="IPR050349">
    <property type="entry name" value="WD_LIS1/nudF_dynein_reg"/>
</dbReference>
<evidence type="ECO:0000313" key="9">
    <source>
        <dbReference type="Proteomes" id="UP001610728"/>
    </source>
</evidence>
<keyword evidence="3" id="KW-0443">Lipid metabolism</keyword>
<accession>A0ABR4MD10</accession>
<feature type="repeat" description="WD" evidence="4">
    <location>
        <begin position="1711"/>
        <end position="1752"/>
    </location>
</feature>
<feature type="repeat" description="WD" evidence="4">
    <location>
        <begin position="1333"/>
        <end position="1374"/>
    </location>
</feature>
<dbReference type="Gene3D" id="3.40.50.300">
    <property type="entry name" value="P-loop containing nucleotide triphosphate hydrolases"/>
    <property type="match status" value="1"/>
</dbReference>
<keyword evidence="9" id="KW-1185">Reference proteome</keyword>
<dbReference type="InterPro" id="IPR002641">
    <property type="entry name" value="PNPLA_dom"/>
</dbReference>
<dbReference type="InterPro" id="IPR016035">
    <property type="entry name" value="Acyl_Trfase/lysoPLipase"/>
</dbReference>
<evidence type="ECO:0000256" key="5">
    <source>
        <dbReference type="PROSITE-ProRule" id="PRU01161"/>
    </source>
</evidence>
<dbReference type="SUPFAM" id="SSF50998">
    <property type="entry name" value="Quinoprotein alcohol dehydrogenase-like"/>
    <property type="match status" value="2"/>
</dbReference>
<feature type="repeat" description="WD" evidence="4">
    <location>
        <begin position="1375"/>
        <end position="1416"/>
    </location>
</feature>
<evidence type="ECO:0000256" key="2">
    <source>
        <dbReference type="ARBA" id="ARBA00022737"/>
    </source>
</evidence>
<feature type="repeat" description="WD" evidence="4">
    <location>
        <begin position="1040"/>
        <end position="1081"/>
    </location>
</feature>
<dbReference type="Pfam" id="PF01734">
    <property type="entry name" value="Patatin"/>
    <property type="match status" value="1"/>
</dbReference>
<evidence type="ECO:0000259" key="7">
    <source>
        <dbReference type="PROSITE" id="PS51635"/>
    </source>
</evidence>
<feature type="repeat" description="WD" evidence="4">
    <location>
        <begin position="1795"/>
        <end position="1836"/>
    </location>
</feature>
<dbReference type="Gene3D" id="3.40.1090.10">
    <property type="entry name" value="Cytosolic phospholipase A2 catalytic domain"/>
    <property type="match status" value="1"/>
</dbReference>
<dbReference type="InterPro" id="IPR011047">
    <property type="entry name" value="Quinoprotein_ADH-like_sf"/>
</dbReference>
<dbReference type="PANTHER" id="PTHR44129">
    <property type="entry name" value="WD REPEAT-CONTAINING PROTEIN POP1"/>
    <property type="match status" value="1"/>
</dbReference>
<dbReference type="SUPFAM" id="SSF52540">
    <property type="entry name" value="P-loop containing nucleoside triphosphate hydrolases"/>
    <property type="match status" value="1"/>
</dbReference>
<dbReference type="PROSITE" id="PS50294">
    <property type="entry name" value="WD_REPEATS_REGION"/>
    <property type="match status" value="21"/>
</dbReference>
<evidence type="ECO:0000256" key="3">
    <source>
        <dbReference type="ARBA" id="ARBA00023098"/>
    </source>
</evidence>
<dbReference type="EMBL" id="JABSNW010000007">
    <property type="protein sequence ID" value="KAL2886164.1"/>
    <property type="molecule type" value="Genomic_DNA"/>
</dbReference>
<feature type="repeat" description="WD" evidence="4">
    <location>
        <begin position="914"/>
        <end position="955"/>
    </location>
</feature>
<evidence type="ECO:0000256" key="1">
    <source>
        <dbReference type="ARBA" id="ARBA00022574"/>
    </source>
</evidence>
<dbReference type="PROSITE" id="PS50837">
    <property type="entry name" value="NACHT"/>
    <property type="match status" value="1"/>
</dbReference>
<dbReference type="InterPro" id="IPR056884">
    <property type="entry name" value="NPHP3-like_N"/>
</dbReference>
<organism evidence="8 9">
    <name type="scientific">Ceratocystis lukuohia</name>
    <dbReference type="NCBI Taxonomy" id="2019550"/>
    <lineage>
        <taxon>Eukaryota</taxon>
        <taxon>Fungi</taxon>
        <taxon>Dikarya</taxon>
        <taxon>Ascomycota</taxon>
        <taxon>Pezizomycotina</taxon>
        <taxon>Sordariomycetes</taxon>
        <taxon>Hypocreomycetidae</taxon>
        <taxon>Microascales</taxon>
        <taxon>Ceratocystidaceae</taxon>
        <taxon>Ceratocystis</taxon>
    </lineage>
</organism>
<comment type="caution">
    <text evidence="5">Lacks conserved residue(s) required for the propagation of feature annotation.</text>
</comment>
<reference evidence="8 9" key="1">
    <citation type="submission" date="2020-05" db="EMBL/GenBank/DDBJ databases">
        <title>Ceratocystis lukuohia genome.</title>
        <authorList>
            <person name="Harrington T.C."/>
            <person name="Kim K."/>
            <person name="Mayers C.G."/>
        </authorList>
    </citation>
    <scope>NUCLEOTIDE SEQUENCE [LARGE SCALE GENOMIC DNA]</scope>
    <source>
        <strain evidence="8 9">C4212</strain>
    </source>
</reference>
<feature type="repeat" description="WD" evidence="4">
    <location>
        <begin position="998"/>
        <end position="1039"/>
    </location>
</feature>
<feature type="repeat" description="WD" evidence="4">
    <location>
        <begin position="1166"/>
        <end position="1207"/>
    </location>
</feature>
<feature type="repeat" description="WD" evidence="4">
    <location>
        <begin position="1585"/>
        <end position="1626"/>
    </location>
</feature>
<dbReference type="GeneID" id="98120731"/>
<dbReference type="SUPFAM" id="SSF50978">
    <property type="entry name" value="WD40 repeat-like"/>
    <property type="match status" value="3"/>
</dbReference>
<dbReference type="InterPro" id="IPR019775">
    <property type="entry name" value="WD40_repeat_CS"/>
</dbReference>
<dbReference type="InterPro" id="IPR036322">
    <property type="entry name" value="WD40_repeat_dom_sf"/>
</dbReference>
<dbReference type="PROSITE" id="PS50082">
    <property type="entry name" value="WD_REPEATS_2"/>
    <property type="match status" value="21"/>
</dbReference>
<dbReference type="InterPro" id="IPR015943">
    <property type="entry name" value="WD40/YVTN_repeat-like_dom_sf"/>
</dbReference>
<dbReference type="InterPro" id="IPR001680">
    <property type="entry name" value="WD40_rpt"/>
</dbReference>
<feature type="repeat" description="WD" evidence="4">
    <location>
        <begin position="1291"/>
        <end position="1332"/>
    </location>
</feature>
<feature type="repeat" description="WD" evidence="4">
    <location>
        <begin position="1501"/>
        <end position="1542"/>
    </location>
</feature>
<dbReference type="Pfam" id="PF00400">
    <property type="entry name" value="WD40"/>
    <property type="match status" value="21"/>
</dbReference>